<evidence type="ECO:0000313" key="1">
    <source>
        <dbReference type="EMBL" id="MPM34556.1"/>
    </source>
</evidence>
<organism evidence="1">
    <name type="scientific">bioreactor metagenome</name>
    <dbReference type="NCBI Taxonomy" id="1076179"/>
    <lineage>
        <taxon>unclassified sequences</taxon>
        <taxon>metagenomes</taxon>
        <taxon>ecological metagenomes</taxon>
    </lineage>
</organism>
<sequence length="79" mass="8948">MAKIKVQCIPAVKIPVCGTNCKNLLLYHRQVSKYVLVRFFASGIVVKGHVVQPGNAQKGQFMFVVKPFLYLELEIRERG</sequence>
<dbReference type="AlphaFoldDB" id="A0A644Z145"/>
<reference evidence="1" key="1">
    <citation type="submission" date="2019-08" db="EMBL/GenBank/DDBJ databases">
        <authorList>
            <person name="Kucharzyk K."/>
            <person name="Murdoch R.W."/>
            <person name="Higgins S."/>
            <person name="Loffler F."/>
        </authorList>
    </citation>
    <scope>NUCLEOTIDE SEQUENCE</scope>
</reference>
<dbReference type="EMBL" id="VSSQ01007010">
    <property type="protein sequence ID" value="MPM34556.1"/>
    <property type="molecule type" value="Genomic_DNA"/>
</dbReference>
<name>A0A644Z145_9ZZZZ</name>
<gene>
    <name evidence="1" type="ORF">SDC9_81142</name>
</gene>
<accession>A0A644Z145</accession>
<protein>
    <submittedName>
        <fullName evidence="1">Uncharacterized protein</fullName>
    </submittedName>
</protein>
<comment type="caution">
    <text evidence="1">The sequence shown here is derived from an EMBL/GenBank/DDBJ whole genome shotgun (WGS) entry which is preliminary data.</text>
</comment>
<proteinExistence type="predicted"/>